<feature type="domain" description="AMP-activated protein kinase glycogen-binding" evidence="1">
    <location>
        <begin position="244"/>
        <end position="322"/>
    </location>
</feature>
<comment type="caution">
    <text evidence="2">The sequence shown here is derived from an EMBL/GenBank/DDBJ whole genome shotgun (WGS) entry which is preliminary data.</text>
</comment>
<dbReference type="InterPro" id="IPR014756">
    <property type="entry name" value="Ig_E-set"/>
</dbReference>
<proteinExistence type="predicted"/>
<dbReference type="InterPro" id="IPR032640">
    <property type="entry name" value="AMPK1_CBM"/>
</dbReference>
<dbReference type="SUPFAM" id="SSF81296">
    <property type="entry name" value="E set domains"/>
    <property type="match status" value="1"/>
</dbReference>
<dbReference type="InterPro" id="IPR013783">
    <property type="entry name" value="Ig-like_fold"/>
</dbReference>
<evidence type="ECO:0000259" key="1">
    <source>
        <dbReference type="Pfam" id="PF16561"/>
    </source>
</evidence>
<gene>
    <name evidence="2" type="ORF">M8C21_009822</name>
</gene>
<accession>A0AAD5C4E7</accession>
<dbReference type="Proteomes" id="UP001206925">
    <property type="component" value="Unassembled WGS sequence"/>
</dbReference>
<evidence type="ECO:0000313" key="2">
    <source>
        <dbReference type="EMBL" id="KAI7734570.1"/>
    </source>
</evidence>
<dbReference type="PANTHER" id="PTHR47434">
    <property type="entry name" value="PROTEIN PTST HOMOLOG 3, CHLOROPLASTIC"/>
    <property type="match status" value="1"/>
</dbReference>
<name>A0AAD5C4E7_AMBAR</name>
<dbReference type="GO" id="GO:0009507">
    <property type="term" value="C:chloroplast"/>
    <property type="evidence" value="ECO:0007669"/>
    <property type="project" value="UniProtKB-ARBA"/>
</dbReference>
<organism evidence="2 3">
    <name type="scientific">Ambrosia artemisiifolia</name>
    <name type="common">Common ragweed</name>
    <dbReference type="NCBI Taxonomy" id="4212"/>
    <lineage>
        <taxon>Eukaryota</taxon>
        <taxon>Viridiplantae</taxon>
        <taxon>Streptophyta</taxon>
        <taxon>Embryophyta</taxon>
        <taxon>Tracheophyta</taxon>
        <taxon>Spermatophyta</taxon>
        <taxon>Magnoliopsida</taxon>
        <taxon>eudicotyledons</taxon>
        <taxon>Gunneridae</taxon>
        <taxon>Pentapetalae</taxon>
        <taxon>asterids</taxon>
        <taxon>campanulids</taxon>
        <taxon>Asterales</taxon>
        <taxon>Asteraceae</taxon>
        <taxon>Asteroideae</taxon>
        <taxon>Heliantheae alliance</taxon>
        <taxon>Heliantheae</taxon>
        <taxon>Ambrosia</taxon>
    </lineage>
</organism>
<dbReference type="Gene3D" id="2.60.40.10">
    <property type="entry name" value="Immunoglobulins"/>
    <property type="match status" value="1"/>
</dbReference>
<reference evidence="2" key="1">
    <citation type="submission" date="2022-06" db="EMBL/GenBank/DDBJ databases">
        <title>Uncovering the hologenomic basis of an extraordinary plant invasion.</title>
        <authorList>
            <person name="Bieker V.C."/>
            <person name="Martin M.D."/>
            <person name="Gilbert T."/>
            <person name="Hodgins K."/>
            <person name="Battlay P."/>
            <person name="Petersen B."/>
            <person name="Wilson J."/>
        </authorList>
    </citation>
    <scope>NUCLEOTIDE SEQUENCE</scope>
    <source>
        <strain evidence="2">AA19_3_7</strain>
        <tissue evidence="2">Leaf</tissue>
    </source>
</reference>
<dbReference type="PANTHER" id="PTHR47434:SF1">
    <property type="entry name" value="PROTEIN PTST HOMOLOG 2, CHLOROPLASTIC"/>
    <property type="match status" value="1"/>
</dbReference>
<evidence type="ECO:0000313" key="3">
    <source>
        <dbReference type="Proteomes" id="UP001206925"/>
    </source>
</evidence>
<protein>
    <recommendedName>
        <fullName evidence="1">AMP-activated protein kinase glycogen-binding domain-containing protein</fullName>
    </recommendedName>
</protein>
<keyword evidence="3" id="KW-1185">Reference proteome</keyword>
<dbReference type="CDD" id="cd02859">
    <property type="entry name" value="E_set_AMPKbeta_like_N"/>
    <property type="match status" value="1"/>
</dbReference>
<sequence length="324" mass="36828">MVWFIATPSSLSATAAAARHLISPNGLKIRRPRVSLAATALERELLVFMKNSSNPNEFPTKNQLLDAGRLDLVNAVANIGGWLAFGWEDEDYSQSQHQLQTTTVEERSISKEDIGVEATKIDSQLKERREHNSKDLNLDKIRSRLQQMQLELSSAIHSLRSKNRTLNSAVHETHGSELRRLSYVWEFQENEVMKAGDKLRSIRAKLAVLEGKIALSVIDTQKLVEEKQRRIDSARTTLQHLRTTCIFWTHSASEVMLVGSFDGWTSQVKMEKTRTGIFSTSLKLYPGRYEIKFIVDGIWRVDRTLPVVHYNGFENNSLIVHESA</sequence>
<dbReference type="EMBL" id="JAMZMK010009690">
    <property type="protein sequence ID" value="KAI7734570.1"/>
    <property type="molecule type" value="Genomic_DNA"/>
</dbReference>
<dbReference type="Pfam" id="PF16561">
    <property type="entry name" value="AMPK1_CBM"/>
    <property type="match status" value="1"/>
</dbReference>
<dbReference type="AlphaFoldDB" id="A0AAD5C4E7"/>